<dbReference type="Gene3D" id="3.40.50.1820">
    <property type="entry name" value="alpha/beta hydrolase"/>
    <property type="match status" value="1"/>
</dbReference>
<dbReference type="InterPro" id="IPR022742">
    <property type="entry name" value="Hydrolase_4"/>
</dbReference>
<dbReference type="Proteomes" id="UP001265259">
    <property type="component" value="Unassembled WGS sequence"/>
</dbReference>
<sequence>MRAAMWVLGLLCAAVLIFGLAWGLGPREPVRVVSQVDAGDVPETNLSRWLDEREDETPDLRDDARKEVVWHGEEGHATVLSVVYLHGFSASPAELRPVPDLVAAELKANLFLMRFKGHGRDGAAMAEASVGDYVDDVAEALIVGRRLGERVLVLATSTGGAALTLALSANPDLRRDLHGVVMMSPNFRMKATGSALLTWPFARSFVPVLLGDSRGFDPQSESHASHWTESYPSRALMPMAALVKAAREADVSGIEAPALFLVSPTDTVVSSEATREVSLRWGGAATFESWHLKPGDDPDGHVLGGRILSPGSTDALAARIDAFAGSV</sequence>
<evidence type="ECO:0000313" key="3">
    <source>
        <dbReference type="Proteomes" id="UP001265259"/>
    </source>
</evidence>
<comment type="caution">
    <text evidence="2">The sequence shown here is derived from an EMBL/GenBank/DDBJ whole genome shotgun (WGS) entry which is preliminary data.</text>
</comment>
<keyword evidence="3" id="KW-1185">Reference proteome</keyword>
<dbReference type="EMBL" id="JAVRHL010000003">
    <property type="protein sequence ID" value="MDT0683307.1"/>
    <property type="molecule type" value="Genomic_DNA"/>
</dbReference>
<proteinExistence type="predicted"/>
<name>A0ABU3DJL4_9RHOB</name>
<dbReference type="InterPro" id="IPR029058">
    <property type="entry name" value="AB_hydrolase_fold"/>
</dbReference>
<dbReference type="SUPFAM" id="SSF53474">
    <property type="entry name" value="alpha/beta-Hydrolases"/>
    <property type="match status" value="1"/>
</dbReference>
<protein>
    <submittedName>
        <fullName evidence="2">Alpha/beta hydrolase</fullName>
    </submittedName>
</protein>
<dbReference type="Pfam" id="PF12146">
    <property type="entry name" value="Hydrolase_4"/>
    <property type="match status" value="1"/>
</dbReference>
<evidence type="ECO:0000259" key="1">
    <source>
        <dbReference type="Pfam" id="PF12146"/>
    </source>
</evidence>
<evidence type="ECO:0000313" key="2">
    <source>
        <dbReference type="EMBL" id="MDT0683307.1"/>
    </source>
</evidence>
<gene>
    <name evidence="2" type="ORF">RM543_11460</name>
</gene>
<accession>A0ABU3DJL4</accession>
<organism evidence="2 3">
    <name type="scientific">Tropicimonas omnivorans</name>
    <dbReference type="NCBI Taxonomy" id="3075590"/>
    <lineage>
        <taxon>Bacteria</taxon>
        <taxon>Pseudomonadati</taxon>
        <taxon>Pseudomonadota</taxon>
        <taxon>Alphaproteobacteria</taxon>
        <taxon>Rhodobacterales</taxon>
        <taxon>Roseobacteraceae</taxon>
        <taxon>Tropicimonas</taxon>
    </lineage>
</organism>
<dbReference type="RefSeq" id="WP_311691727.1">
    <property type="nucleotide sequence ID" value="NZ_JAVRHL010000003.1"/>
</dbReference>
<keyword evidence="2" id="KW-0378">Hydrolase</keyword>
<reference evidence="2 3" key="1">
    <citation type="submission" date="2023-09" db="EMBL/GenBank/DDBJ databases">
        <authorList>
            <person name="Rey-Velasco X."/>
        </authorList>
    </citation>
    <scope>NUCLEOTIDE SEQUENCE [LARGE SCALE GENOMIC DNA]</scope>
    <source>
        <strain evidence="2 3">F158</strain>
    </source>
</reference>
<feature type="domain" description="Serine aminopeptidase S33" evidence="1">
    <location>
        <begin position="107"/>
        <end position="277"/>
    </location>
</feature>
<dbReference type="GO" id="GO:0016787">
    <property type="term" value="F:hydrolase activity"/>
    <property type="evidence" value="ECO:0007669"/>
    <property type="project" value="UniProtKB-KW"/>
</dbReference>